<reference evidence="6 7" key="1">
    <citation type="submission" date="2013-02" db="EMBL/GenBank/DDBJ databases">
        <title>The Genome Sequence of Acinetobacter schindleri NIPH 900.</title>
        <authorList>
            <consortium name="The Broad Institute Genome Sequencing Platform"/>
            <consortium name="The Broad Institute Genome Sequencing Center for Infectious Disease"/>
            <person name="Cerqueira G."/>
            <person name="Feldgarden M."/>
            <person name="Courvalin P."/>
            <person name="Perichon B."/>
            <person name="Grillot-Courvalin C."/>
            <person name="Clermont D."/>
            <person name="Rocha E."/>
            <person name="Yoon E.-J."/>
            <person name="Nemec A."/>
            <person name="Walker B."/>
            <person name="Young S.K."/>
            <person name="Zeng Q."/>
            <person name="Gargeya S."/>
            <person name="Fitzgerald M."/>
            <person name="Haas B."/>
            <person name="Abouelleil A."/>
            <person name="Alvarado L."/>
            <person name="Arachchi H.M."/>
            <person name="Berlin A.M."/>
            <person name="Chapman S.B."/>
            <person name="Dewar J."/>
            <person name="Goldberg J."/>
            <person name="Griggs A."/>
            <person name="Gujja S."/>
            <person name="Hansen M."/>
            <person name="Howarth C."/>
            <person name="Imamovic A."/>
            <person name="Larimer J."/>
            <person name="McCowan C."/>
            <person name="Murphy C."/>
            <person name="Neiman D."/>
            <person name="Pearson M."/>
            <person name="Priest M."/>
            <person name="Roberts A."/>
            <person name="Saif S."/>
            <person name="Shea T."/>
            <person name="Sisk P."/>
            <person name="Sykes S."/>
            <person name="Wortman J."/>
            <person name="Nusbaum C."/>
            <person name="Birren B."/>
        </authorList>
    </citation>
    <scope>NUCLEOTIDE SEQUENCE [LARGE SCALE GENOMIC DNA]</scope>
    <source>
        <strain evidence="6 7">NIPH 900</strain>
    </source>
</reference>
<dbReference type="AlphaFoldDB" id="N8Y115"/>
<feature type="transmembrane region" description="Helical" evidence="4">
    <location>
        <begin position="337"/>
        <end position="360"/>
    </location>
</feature>
<dbReference type="RefSeq" id="WP_004814811.1">
    <property type="nucleotide sequence ID" value="NZ_KB849452.1"/>
</dbReference>
<feature type="transmembrane region" description="Helical" evidence="4">
    <location>
        <begin position="168"/>
        <end position="188"/>
    </location>
</feature>
<evidence type="ECO:0000256" key="4">
    <source>
        <dbReference type="SAM" id="Phobius"/>
    </source>
</evidence>
<dbReference type="CDD" id="cd17489">
    <property type="entry name" value="MFS_YfcJ_like"/>
    <property type="match status" value="1"/>
</dbReference>
<keyword evidence="7" id="KW-1185">Reference proteome</keyword>
<proteinExistence type="predicted"/>
<dbReference type="InterPro" id="IPR011701">
    <property type="entry name" value="MFS"/>
</dbReference>
<protein>
    <recommendedName>
        <fullName evidence="5">Major facilitator superfamily (MFS) profile domain-containing protein</fullName>
    </recommendedName>
</protein>
<name>N8Y115_9GAMM</name>
<dbReference type="HOGENOM" id="CLU_001265_10_13_6"/>
<dbReference type="PANTHER" id="PTHR23531:SF2">
    <property type="entry name" value="PERMEASE"/>
    <property type="match status" value="1"/>
</dbReference>
<evidence type="ECO:0000313" key="7">
    <source>
        <dbReference type="Proteomes" id="UP000018438"/>
    </source>
</evidence>
<dbReference type="SUPFAM" id="SSF103473">
    <property type="entry name" value="MFS general substrate transporter"/>
    <property type="match status" value="1"/>
</dbReference>
<feature type="transmembrane region" description="Helical" evidence="4">
    <location>
        <begin position="137"/>
        <end position="162"/>
    </location>
</feature>
<feature type="transmembrane region" description="Helical" evidence="4">
    <location>
        <begin position="103"/>
        <end position="125"/>
    </location>
</feature>
<feature type="domain" description="Major facilitator superfamily (MFS) profile" evidence="5">
    <location>
        <begin position="13"/>
        <end position="390"/>
    </location>
</feature>
<evidence type="ECO:0000256" key="2">
    <source>
        <dbReference type="ARBA" id="ARBA00022989"/>
    </source>
</evidence>
<dbReference type="GO" id="GO:0022857">
    <property type="term" value="F:transmembrane transporter activity"/>
    <property type="evidence" value="ECO:0007669"/>
    <property type="project" value="InterPro"/>
</dbReference>
<dbReference type="InterPro" id="IPR036259">
    <property type="entry name" value="MFS_trans_sf"/>
</dbReference>
<feature type="transmembrane region" description="Helical" evidence="4">
    <location>
        <begin position="50"/>
        <end position="71"/>
    </location>
</feature>
<dbReference type="PROSITE" id="PS50850">
    <property type="entry name" value="MFS"/>
    <property type="match status" value="1"/>
</dbReference>
<evidence type="ECO:0000313" key="6">
    <source>
        <dbReference type="EMBL" id="ENV12970.1"/>
    </source>
</evidence>
<accession>N8Y115</accession>
<dbReference type="Pfam" id="PF07690">
    <property type="entry name" value="MFS_1"/>
    <property type="match status" value="1"/>
</dbReference>
<dbReference type="Proteomes" id="UP000018438">
    <property type="component" value="Unassembled WGS sequence"/>
</dbReference>
<keyword evidence="3 4" id="KW-0472">Membrane</keyword>
<evidence type="ECO:0000259" key="5">
    <source>
        <dbReference type="PROSITE" id="PS50850"/>
    </source>
</evidence>
<feature type="transmembrane region" description="Helical" evidence="4">
    <location>
        <begin position="78"/>
        <end position="97"/>
    </location>
</feature>
<feature type="transmembrane region" description="Helical" evidence="4">
    <location>
        <begin position="12"/>
        <end position="38"/>
    </location>
</feature>
<organism evidence="6 7">
    <name type="scientific">Acinetobacter schindleri NIPH 900</name>
    <dbReference type="NCBI Taxonomy" id="1217675"/>
    <lineage>
        <taxon>Bacteria</taxon>
        <taxon>Pseudomonadati</taxon>
        <taxon>Pseudomonadota</taxon>
        <taxon>Gammaproteobacteria</taxon>
        <taxon>Moraxellales</taxon>
        <taxon>Moraxellaceae</taxon>
        <taxon>Acinetobacter</taxon>
    </lineage>
</organism>
<comment type="caution">
    <text evidence="6">The sequence shown here is derived from an EMBL/GenBank/DDBJ whole genome shotgun (WGS) entry which is preliminary data.</text>
</comment>
<feature type="transmembrane region" description="Helical" evidence="4">
    <location>
        <begin position="214"/>
        <end position="238"/>
    </location>
</feature>
<sequence>MSSTTAPLWNRSFILCVLNNLFLFTYYFALIAILPIYITTDLGGTVKEAGLALTLFLVSSIAIRPFSGLIIEKLGKKLAMRGAGLLFALFAFSYLLIDSMSSLLIVRFLHGIWFSILTTVTVPVANDFIPDQRKGEGMGYFVMSTNLGVVFGPLIALTTIQFTSFQMLFGILAVLISLGLIFSLILNIRELPQAKLKTAEKSRLSLQDIIETKVLAVSFVALLTAFAYSSITSFITVFAETKQLLAYVSLFFIVFALSMLLVRPWVGKFYDSKGPDAVIYPSLIFFALGLVLVTLVNNQWMLWLSAVFIGIGYGSLFPCLQTLAIQAVEKQRMGHAISTFFTLFDLGLAVGSVMMGIFIAHWGYETTYMLCAMIVILTLLVYRYTISKKRTKVAI</sequence>
<dbReference type="Gene3D" id="1.20.1250.20">
    <property type="entry name" value="MFS general substrate transporter like domains"/>
    <property type="match status" value="1"/>
</dbReference>
<dbReference type="InterPro" id="IPR052714">
    <property type="entry name" value="MFS_Exporter"/>
</dbReference>
<feature type="transmembrane region" description="Helical" evidence="4">
    <location>
        <begin position="366"/>
        <end position="385"/>
    </location>
</feature>
<dbReference type="InterPro" id="IPR020846">
    <property type="entry name" value="MFS_dom"/>
</dbReference>
<dbReference type="EMBL" id="APPI01000016">
    <property type="protein sequence ID" value="ENV12970.1"/>
    <property type="molecule type" value="Genomic_DNA"/>
</dbReference>
<evidence type="ECO:0000256" key="1">
    <source>
        <dbReference type="ARBA" id="ARBA00022692"/>
    </source>
</evidence>
<feature type="transmembrane region" description="Helical" evidence="4">
    <location>
        <begin position="302"/>
        <end position="325"/>
    </location>
</feature>
<dbReference type="PATRIC" id="fig|1217675.3.peg.1575"/>
<keyword evidence="1 4" id="KW-0812">Transmembrane</keyword>
<evidence type="ECO:0000256" key="3">
    <source>
        <dbReference type="ARBA" id="ARBA00023136"/>
    </source>
</evidence>
<feature type="transmembrane region" description="Helical" evidence="4">
    <location>
        <begin position="244"/>
        <end position="266"/>
    </location>
</feature>
<gene>
    <name evidence="6" type="ORF">F965_01635</name>
</gene>
<dbReference type="PANTHER" id="PTHR23531">
    <property type="entry name" value="QUINOLENE RESISTANCE PROTEIN NORA"/>
    <property type="match status" value="1"/>
</dbReference>
<feature type="transmembrane region" description="Helical" evidence="4">
    <location>
        <begin position="278"/>
        <end position="296"/>
    </location>
</feature>
<keyword evidence="2 4" id="KW-1133">Transmembrane helix</keyword>